<organism evidence="2 3">
    <name type="scientific">Tilletia indica</name>
    <dbReference type="NCBI Taxonomy" id="43049"/>
    <lineage>
        <taxon>Eukaryota</taxon>
        <taxon>Fungi</taxon>
        <taxon>Dikarya</taxon>
        <taxon>Basidiomycota</taxon>
        <taxon>Ustilaginomycotina</taxon>
        <taxon>Exobasidiomycetes</taxon>
        <taxon>Tilletiales</taxon>
        <taxon>Tilletiaceae</taxon>
        <taxon>Tilletia</taxon>
    </lineage>
</organism>
<keyword evidence="3" id="KW-1185">Reference proteome</keyword>
<feature type="compositionally biased region" description="Pro residues" evidence="1">
    <location>
        <begin position="576"/>
        <end position="588"/>
    </location>
</feature>
<evidence type="ECO:0000256" key="1">
    <source>
        <dbReference type="SAM" id="MobiDB-lite"/>
    </source>
</evidence>
<protein>
    <submittedName>
        <fullName evidence="2">Uncharacterized protein</fullName>
    </submittedName>
</protein>
<feature type="compositionally biased region" description="Polar residues" evidence="1">
    <location>
        <begin position="613"/>
        <end position="622"/>
    </location>
</feature>
<gene>
    <name evidence="2" type="ORF">A4X13_0g5361</name>
</gene>
<evidence type="ECO:0000313" key="3">
    <source>
        <dbReference type="Proteomes" id="UP000077521"/>
    </source>
</evidence>
<accession>A0A177TKL1</accession>
<feature type="compositionally biased region" description="Polar residues" evidence="1">
    <location>
        <begin position="305"/>
        <end position="314"/>
    </location>
</feature>
<comment type="caution">
    <text evidence="2">The sequence shown here is derived from an EMBL/GenBank/DDBJ whole genome shotgun (WGS) entry which is preliminary data.</text>
</comment>
<sequence length="671" mass="72212">MSSAATAFAAPQLDEPVSLSRPTTPFAMFFKSPAAVLRKGTSNAPKRPALTRPHTTSGTQLPLHLSSYVSFCAYSSQWDPSIYGAGNPHPPPPRGTLNDSKLAFLDWQMALIKFQREKENAEKSAAAATALQTVDSMDTDVVEVIGDDVAVEDLVQESALRAGVKQLEVPEETLVRTRKPVQRLSAFPPRPHTTDGSITTYVPKIPGRFYAVAQPQDDEPQFQPVTMANIGAVAAQDAEPSTLMMMNAVVVPVHGEDTEDSSAVSTPSGSDSGTASDAQSIMGESPGSEWAATSFGPEGSRHRATSSVATTAFDSSERRYSSRAPVISQQCKSRDGEYDLAELGRTTRLVEAQLAAQSQLHFNQNKPLPPLGVGPNLFFAPPPFEPSHYSELAPVRESSFATPQQRHRSTSSQTMEVPDRARLGRSNPADPEPQQVPRSASALSTRRSRSLLSRAVSRFRPTTPSAAVDREAEADAVSPPKPTSRLSLFGNGREPARKRSRSIGAHSFLADGGNVSQQQRQDGDAEKVVQQAGPRSEMTSPPRPSSRMSAVLSLRSTFRRGSVSSSNVRPSKVSVQPPPQQRVPPPPQQRTVPTQAETSDEVADERGARRPMTSMSTRQRSGNLFKAASSWLKSRSRADEYSSPRSAVRNSGLPDNHAGLFTSSSAVITAA</sequence>
<feature type="compositionally biased region" description="Polar residues" evidence="1">
    <location>
        <begin position="661"/>
        <end position="671"/>
    </location>
</feature>
<feature type="compositionally biased region" description="Polar residues" evidence="1">
    <location>
        <begin position="399"/>
        <end position="415"/>
    </location>
</feature>
<reference evidence="2" key="2">
    <citation type="journal article" date="2019" name="IMA Fungus">
        <title>Genome sequencing and comparison of five Tilletia species to identify candidate genes for the detection of regulated species infecting wheat.</title>
        <authorList>
            <person name="Nguyen H.D.T."/>
            <person name="Sultana T."/>
            <person name="Kesanakurti P."/>
            <person name="Hambleton S."/>
        </authorList>
    </citation>
    <scope>NUCLEOTIDE SEQUENCE</scope>
    <source>
        <strain evidence="2">DAOMC 236416</strain>
    </source>
</reference>
<reference evidence="2" key="1">
    <citation type="submission" date="2016-04" db="EMBL/GenBank/DDBJ databases">
        <authorList>
            <person name="Nguyen H.D."/>
            <person name="Samba Siva P."/>
            <person name="Cullis J."/>
            <person name="Levesque C.A."/>
            <person name="Hambleton S."/>
        </authorList>
    </citation>
    <scope>NUCLEOTIDE SEQUENCE</scope>
    <source>
        <strain evidence="2">DAOMC 236416</strain>
    </source>
</reference>
<evidence type="ECO:0000313" key="2">
    <source>
        <dbReference type="EMBL" id="KAE8249052.1"/>
    </source>
</evidence>
<dbReference type="EMBL" id="LWDF02000412">
    <property type="protein sequence ID" value="KAE8249052.1"/>
    <property type="molecule type" value="Genomic_DNA"/>
</dbReference>
<feature type="compositionally biased region" description="Low complexity" evidence="1">
    <location>
        <begin position="438"/>
        <end position="460"/>
    </location>
</feature>
<dbReference type="OrthoDB" id="10486960at2759"/>
<dbReference type="Proteomes" id="UP000077521">
    <property type="component" value="Unassembled WGS sequence"/>
</dbReference>
<feature type="compositionally biased region" description="Polar residues" evidence="1">
    <location>
        <begin position="261"/>
        <end position="279"/>
    </location>
</feature>
<feature type="compositionally biased region" description="Low complexity" evidence="1">
    <location>
        <begin position="534"/>
        <end position="549"/>
    </location>
</feature>
<feature type="region of interest" description="Disordered" evidence="1">
    <location>
        <begin position="256"/>
        <end position="332"/>
    </location>
</feature>
<feature type="region of interest" description="Disordered" evidence="1">
    <location>
        <begin position="395"/>
        <end position="671"/>
    </location>
</feature>
<proteinExistence type="predicted"/>
<dbReference type="AlphaFoldDB" id="A0A177TKL1"/>
<name>A0A177TKL1_9BASI</name>